<dbReference type="AlphaFoldDB" id="A0A4Q7ZSZ7"/>
<comment type="caution">
    <text evidence="2">The sequence shown here is derived from an EMBL/GenBank/DDBJ whole genome shotgun (WGS) entry which is preliminary data.</text>
</comment>
<accession>A0A4Q7ZSZ7</accession>
<dbReference type="Proteomes" id="UP000292564">
    <property type="component" value="Unassembled WGS sequence"/>
</dbReference>
<feature type="domain" description="Luciferase-like" evidence="1">
    <location>
        <begin position="7"/>
        <end position="114"/>
    </location>
</feature>
<protein>
    <submittedName>
        <fullName evidence="2">Luciferase family oxidoreductase group 1</fullName>
    </submittedName>
</protein>
<feature type="domain" description="Luciferase-like" evidence="1">
    <location>
        <begin position="140"/>
        <end position="273"/>
    </location>
</feature>
<reference evidence="2 3" key="1">
    <citation type="submission" date="2019-02" db="EMBL/GenBank/DDBJ databases">
        <title>Sequencing the genomes of 1000 actinobacteria strains.</title>
        <authorList>
            <person name="Klenk H.-P."/>
        </authorList>
    </citation>
    <scope>NUCLEOTIDE SEQUENCE [LARGE SCALE GENOMIC DNA]</scope>
    <source>
        <strain evidence="2 3">DSM 45162</strain>
    </source>
</reference>
<dbReference type="InterPro" id="IPR011251">
    <property type="entry name" value="Luciferase-like_dom"/>
</dbReference>
<sequence length="311" mass="32628">MTLTLSVLDQSPVAAGADAARAVRDTVRLARAVDPLGYRRYWVAEHHGSASFAGTSPAVQAAVLLQHTAQMRIGTGGVLLPRHDPVQVAETFHLLADLHPGRVDLGLGRAGGPAYTFPGKLELLRDSLARLRGARGGGTGPGVWLLGSGTTAAELAGQHGIGYCAGHFLNPAASGPALAGVRAVSSAAPLILAVRVFVAATSERAQAQAADYLLWRSRKDLGAQEPLPRSGHAAQHRWSAAECERAAQNRRAIVVGDPSEVRTQLTALAARHGVEEIMVNTLLPDLGERVRTYELLAAAFDLRPVDAIAAT</sequence>
<dbReference type="Gene3D" id="3.20.20.30">
    <property type="entry name" value="Luciferase-like domain"/>
    <property type="match status" value="1"/>
</dbReference>
<keyword evidence="3" id="KW-1185">Reference proteome</keyword>
<proteinExistence type="predicted"/>
<dbReference type="EMBL" id="SHKY01000001">
    <property type="protein sequence ID" value="RZU53773.1"/>
    <property type="molecule type" value="Genomic_DNA"/>
</dbReference>
<evidence type="ECO:0000313" key="3">
    <source>
        <dbReference type="Proteomes" id="UP000292564"/>
    </source>
</evidence>
<dbReference type="SUPFAM" id="SSF51679">
    <property type="entry name" value="Bacterial luciferase-like"/>
    <property type="match status" value="1"/>
</dbReference>
<dbReference type="OrthoDB" id="9780518at2"/>
<dbReference type="PANTHER" id="PTHR30137:SF6">
    <property type="entry name" value="LUCIFERASE-LIKE MONOOXYGENASE"/>
    <property type="match status" value="1"/>
</dbReference>
<dbReference type="PANTHER" id="PTHR30137">
    <property type="entry name" value="LUCIFERASE-LIKE MONOOXYGENASE"/>
    <property type="match status" value="1"/>
</dbReference>
<name>A0A4Q7ZSZ7_9ACTN</name>
<dbReference type="GO" id="GO:0005829">
    <property type="term" value="C:cytosol"/>
    <property type="evidence" value="ECO:0007669"/>
    <property type="project" value="TreeGrafter"/>
</dbReference>
<dbReference type="Pfam" id="PF00296">
    <property type="entry name" value="Bac_luciferase"/>
    <property type="match status" value="2"/>
</dbReference>
<organism evidence="2 3">
    <name type="scientific">Krasilnikovia cinnamomea</name>
    <dbReference type="NCBI Taxonomy" id="349313"/>
    <lineage>
        <taxon>Bacteria</taxon>
        <taxon>Bacillati</taxon>
        <taxon>Actinomycetota</taxon>
        <taxon>Actinomycetes</taxon>
        <taxon>Micromonosporales</taxon>
        <taxon>Micromonosporaceae</taxon>
        <taxon>Krasilnikovia</taxon>
    </lineage>
</organism>
<dbReference type="RefSeq" id="WP_130512222.1">
    <property type="nucleotide sequence ID" value="NZ_SHKY01000001.1"/>
</dbReference>
<gene>
    <name evidence="2" type="ORF">EV385_5707</name>
</gene>
<dbReference type="InterPro" id="IPR050766">
    <property type="entry name" value="Bact_Lucif_Oxidored"/>
</dbReference>
<evidence type="ECO:0000313" key="2">
    <source>
        <dbReference type="EMBL" id="RZU53773.1"/>
    </source>
</evidence>
<evidence type="ECO:0000259" key="1">
    <source>
        <dbReference type="Pfam" id="PF00296"/>
    </source>
</evidence>
<dbReference type="GO" id="GO:0016705">
    <property type="term" value="F:oxidoreductase activity, acting on paired donors, with incorporation or reduction of molecular oxygen"/>
    <property type="evidence" value="ECO:0007669"/>
    <property type="project" value="InterPro"/>
</dbReference>
<dbReference type="InterPro" id="IPR036661">
    <property type="entry name" value="Luciferase-like_sf"/>
</dbReference>